<comment type="caution">
    <text evidence="7">The sequence shown here is derived from an EMBL/GenBank/DDBJ whole genome shotgun (WGS) entry which is preliminary data.</text>
</comment>
<dbReference type="Pfam" id="PF00632">
    <property type="entry name" value="HECT"/>
    <property type="match status" value="1"/>
</dbReference>
<feature type="domain" description="HECT" evidence="6">
    <location>
        <begin position="27"/>
        <end position="209"/>
    </location>
</feature>
<dbReference type="EMBL" id="BLLF01004549">
    <property type="protein sequence ID" value="GFH29830.1"/>
    <property type="molecule type" value="Genomic_DNA"/>
</dbReference>
<dbReference type="SMART" id="SM00119">
    <property type="entry name" value="HECTc"/>
    <property type="match status" value="1"/>
</dbReference>
<evidence type="ECO:0000256" key="2">
    <source>
        <dbReference type="ARBA" id="ARBA00012485"/>
    </source>
</evidence>
<evidence type="ECO:0000313" key="7">
    <source>
        <dbReference type="EMBL" id="GFH29830.1"/>
    </source>
</evidence>
<dbReference type="AlphaFoldDB" id="A0A6A0AAM4"/>
<feature type="non-terminal residue" evidence="7">
    <location>
        <position position="1"/>
    </location>
</feature>
<protein>
    <recommendedName>
        <fullName evidence="2">HECT-type E3 ubiquitin transferase</fullName>
        <ecNumber evidence="2">2.3.2.26</ecNumber>
    </recommendedName>
</protein>
<dbReference type="Gene3D" id="3.30.2160.10">
    <property type="entry name" value="Hect, E3 ligase catalytic domain"/>
    <property type="match status" value="1"/>
</dbReference>
<gene>
    <name evidence="7" type="ORF">HaLaN_28562</name>
</gene>
<dbReference type="Gene3D" id="3.30.2410.10">
    <property type="entry name" value="Hect, E3 ligase catalytic domain"/>
    <property type="match status" value="1"/>
</dbReference>
<proteinExistence type="predicted"/>
<dbReference type="PROSITE" id="PS50237">
    <property type="entry name" value="HECT"/>
    <property type="match status" value="1"/>
</dbReference>
<organism evidence="7 8">
    <name type="scientific">Haematococcus lacustris</name>
    <name type="common">Green alga</name>
    <name type="synonym">Haematococcus pluvialis</name>
    <dbReference type="NCBI Taxonomy" id="44745"/>
    <lineage>
        <taxon>Eukaryota</taxon>
        <taxon>Viridiplantae</taxon>
        <taxon>Chlorophyta</taxon>
        <taxon>core chlorophytes</taxon>
        <taxon>Chlorophyceae</taxon>
        <taxon>CS clade</taxon>
        <taxon>Chlamydomonadales</taxon>
        <taxon>Haematococcaceae</taxon>
        <taxon>Haematococcus</taxon>
    </lineage>
</organism>
<dbReference type="GO" id="GO:0016874">
    <property type="term" value="F:ligase activity"/>
    <property type="evidence" value="ECO:0007669"/>
    <property type="project" value="UniProtKB-KW"/>
</dbReference>
<dbReference type="PANTHER" id="PTHR45700">
    <property type="entry name" value="UBIQUITIN-PROTEIN LIGASE E3C"/>
    <property type="match status" value="1"/>
</dbReference>
<dbReference type="GO" id="GO:0000209">
    <property type="term" value="P:protein polyubiquitination"/>
    <property type="evidence" value="ECO:0007669"/>
    <property type="project" value="InterPro"/>
</dbReference>
<dbReference type="InterPro" id="IPR044611">
    <property type="entry name" value="E3A/B/C-like"/>
</dbReference>
<accession>A0A6A0AAM4</accession>
<evidence type="ECO:0000256" key="4">
    <source>
        <dbReference type="ARBA" id="ARBA00022786"/>
    </source>
</evidence>
<dbReference type="InterPro" id="IPR000569">
    <property type="entry name" value="HECT_dom"/>
</dbReference>
<dbReference type="Proteomes" id="UP000485058">
    <property type="component" value="Unassembled WGS sequence"/>
</dbReference>
<sequence length="209" mass="23542">FEGPGSVEDTFCLSWVVSEEAWGVRREVELVPGGADIPVTEGNREQYVAALVDYHLNSSVAWQYEAFSHGFRMLCDGPVLKLLRPQELERLVCGNPHLDFEALQRNAKYEAGYTATTPVIVWLWEMVQHELPLDEQKRFLKFFTGTDRSPIGGLGTLRCLIQRDGPDSTKLPTSHTCFNTLLLPEYSSRPKLARQLRTAVNNAEGFGLE</sequence>
<keyword evidence="4 5" id="KW-0833">Ubl conjugation pathway</keyword>
<dbReference type="FunFam" id="3.30.2410.10:FF:000003">
    <property type="entry name" value="probable E3 ubiquitin-protein ligase HERC4 isoform X1"/>
    <property type="match status" value="1"/>
</dbReference>
<evidence type="ECO:0000256" key="3">
    <source>
        <dbReference type="ARBA" id="ARBA00022679"/>
    </source>
</evidence>
<dbReference type="SUPFAM" id="SSF56204">
    <property type="entry name" value="Hect, E3 ligase catalytic domain"/>
    <property type="match status" value="1"/>
</dbReference>
<keyword evidence="8" id="KW-1185">Reference proteome</keyword>
<dbReference type="EC" id="2.3.2.26" evidence="2"/>
<keyword evidence="7" id="KW-0436">Ligase</keyword>
<evidence type="ECO:0000256" key="1">
    <source>
        <dbReference type="ARBA" id="ARBA00000885"/>
    </source>
</evidence>
<evidence type="ECO:0000256" key="5">
    <source>
        <dbReference type="PROSITE-ProRule" id="PRU00104"/>
    </source>
</evidence>
<evidence type="ECO:0000259" key="6">
    <source>
        <dbReference type="PROSITE" id="PS50237"/>
    </source>
</evidence>
<keyword evidence="3" id="KW-0808">Transferase</keyword>
<evidence type="ECO:0000313" key="8">
    <source>
        <dbReference type="Proteomes" id="UP000485058"/>
    </source>
</evidence>
<dbReference type="PANTHER" id="PTHR45700:SF8">
    <property type="entry name" value="HECT-TYPE E3 UBIQUITIN TRANSFERASE"/>
    <property type="match status" value="1"/>
</dbReference>
<reference evidence="7 8" key="1">
    <citation type="submission" date="2020-02" db="EMBL/GenBank/DDBJ databases">
        <title>Draft genome sequence of Haematococcus lacustris strain NIES-144.</title>
        <authorList>
            <person name="Morimoto D."/>
            <person name="Nakagawa S."/>
            <person name="Yoshida T."/>
            <person name="Sawayama S."/>
        </authorList>
    </citation>
    <scope>NUCLEOTIDE SEQUENCE [LARGE SCALE GENOMIC DNA]</scope>
    <source>
        <strain evidence="7 8">NIES-144</strain>
    </source>
</reference>
<dbReference type="InterPro" id="IPR035983">
    <property type="entry name" value="Hect_E3_ubiquitin_ligase"/>
</dbReference>
<name>A0A6A0AAM4_HAELA</name>
<feature type="active site" description="Glycyl thioester intermediate" evidence="5">
    <location>
        <position position="177"/>
    </location>
</feature>
<comment type="catalytic activity">
    <reaction evidence="1">
        <text>S-ubiquitinyl-[E2 ubiquitin-conjugating enzyme]-L-cysteine + [acceptor protein]-L-lysine = [E2 ubiquitin-conjugating enzyme]-L-cysteine + N(6)-ubiquitinyl-[acceptor protein]-L-lysine.</text>
        <dbReference type="EC" id="2.3.2.26"/>
    </reaction>
</comment>
<dbReference type="GO" id="GO:0061630">
    <property type="term" value="F:ubiquitin protein ligase activity"/>
    <property type="evidence" value="ECO:0007669"/>
    <property type="project" value="UniProtKB-EC"/>
</dbReference>